<dbReference type="GeneID" id="120282982"/>
<dbReference type="InterPro" id="IPR021864">
    <property type="entry name" value="DUF3475"/>
</dbReference>
<organism evidence="3 4">
    <name type="scientific">Dioscorea cayennensis subsp. rotundata</name>
    <name type="common">White Guinea yam</name>
    <name type="synonym">Dioscorea rotundata</name>
    <dbReference type="NCBI Taxonomy" id="55577"/>
    <lineage>
        <taxon>Eukaryota</taxon>
        <taxon>Viridiplantae</taxon>
        <taxon>Streptophyta</taxon>
        <taxon>Embryophyta</taxon>
        <taxon>Tracheophyta</taxon>
        <taxon>Spermatophyta</taxon>
        <taxon>Magnoliopsida</taxon>
        <taxon>Liliopsida</taxon>
        <taxon>Dioscoreales</taxon>
        <taxon>Dioscoreaceae</taxon>
        <taxon>Dioscorea</taxon>
    </lineage>
</organism>
<evidence type="ECO:0000259" key="1">
    <source>
        <dbReference type="Pfam" id="PF05003"/>
    </source>
</evidence>
<gene>
    <name evidence="4" type="primary">LOC120282982</name>
</gene>
<dbReference type="Proteomes" id="UP001515500">
    <property type="component" value="Chromosome 18"/>
</dbReference>
<accession>A0AB40D657</accession>
<evidence type="ECO:0000313" key="4">
    <source>
        <dbReference type="RefSeq" id="XP_039145743.1"/>
    </source>
</evidence>
<sequence length="475" mass="54274">MGIHKTWLSELRAKVSNNNNDVNKHEEVLGILSFEAAATMSNLVSLHKALSETELHHLRSDTMRAQGVSYLNSTDQSFLLRLACAEFMSDLDHAAEAISRLETKCHTPRTKSFIQVYSDLKTGNSDQEQLGPGSFCKKKAEKKVKKMEKYIVSTSKLCVEMEAMDVSSQKLNKQWNRYSGPIPNYNNELLVEMKSQQQKIQRLKEESLWNKTFDKVVRLMSASTFFIFARVCSVFGPFVPGLPPVVTLHGKSSSIWFAPVSKLRTRTRLASSGPIERRVPNEFPIRPNSCPIISSKEAEVSGKWSEMLEAPPNTVGWSCMALRYADVIVSAEKLLHVRSIDEPMTAKEQRCELAARDEFYRMLPKGLHGALRRKLREYRRDAGFCDRFMAEGWKDAVERILKWLGPMAHDTLRWQTERNMDRRQWFDPKPKALLLQTLHFSDKVKTEAAIVEVLVGLSCVCMYMNCPTEEAQHSY</sequence>
<evidence type="ECO:0000313" key="3">
    <source>
        <dbReference type="Proteomes" id="UP001515500"/>
    </source>
</evidence>
<feature type="domain" description="DUF3475" evidence="2">
    <location>
        <begin position="31"/>
        <end position="86"/>
    </location>
</feature>
<protein>
    <submittedName>
        <fullName evidence="4">Uncharacterized protein LOC120282982</fullName>
    </submittedName>
</protein>
<dbReference type="Pfam" id="PF11961">
    <property type="entry name" value="DUF3475"/>
    <property type="match status" value="1"/>
</dbReference>
<reference evidence="4" key="1">
    <citation type="submission" date="2025-08" db="UniProtKB">
        <authorList>
            <consortium name="RefSeq"/>
        </authorList>
    </citation>
    <scope>IDENTIFICATION</scope>
</reference>
<dbReference type="PANTHER" id="PTHR31371:SF13">
    <property type="entry name" value="OS05G0457600 PROTEIN"/>
    <property type="match status" value="1"/>
</dbReference>
<name>A0AB40D657_DIOCR</name>
<dbReference type="InterPro" id="IPR007700">
    <property type="entry name" value="DUF668"/>
</dbReference>
<dbReference type="GO" id="GO:0045927">
    <property type="term" value="P:positive regulation of growth"/>
    <property type="evidence" value="ECO:0007669"/>
    <property type="project" value="InterPro"/>
</dbReference>
<proteinExistence type="predicted"/>
<dbReference type="AlphaFoldDB" id="A0AB40D657"/>
<feature type="domain" description="DUF668" evidence="1">
    <location>
        <begin position="314"/>
        <end position="413"/>
    </location>
</feature>
<dbReference type="PANTHER" id="PTHR31371">
    <property type="entry name" value="BNAC09G50660D PROTEIN"/>
    <property type="match status" value="1"/>
</dbReference>
<evidence type="ECO:0000259" key="2">
    <source>
        <dbReference type="Pfam" id="PF11961"/>
    </source>
</evidence>
<keyword evidence="3" id="KW-1185">Reference proteome</keyword>
<dbReference type="Pfam" id="PF05003">
    <property type="entry name" value="DUF668"/>
    <property type="match status" value="1"/>
</dbReference>
<dbReference type="RefSeq" id="XP_039145743.1">
    <property type="nucleotide sequence ID" value="XM_039289809.1"/>
</dbReference>